<feature type="region of interest" description="Disordered" evidence="1">
    <location>
        <begin position="611"/>
        <end position="646"/>
    </location>
</feature>
<feature type="region of interest" description="Disordered" evidence="1">
    <location>
        <begin position="443"/>
        <end position="486"/>
    </location>
</feature>
<evidence type="ECO:0000256" key="3">
    <source>
        <dbReference type="SAM" id="SignalP"/>
    </source>
</evidence>
<sequence>MNVHPHSFIALVAIVIVCLHYGVTGNLAENNILRKTSTESKVPVPSYDYGDYSLGDNNHDEQKYSGNDYRPYDNFIDYEPTDKDNDYLIEDDNLPVIEQKYLGEDDGLFSDFLKYKRDGTTQMQPISDHIEHEDIDKNLLSYIDYLTKTYHTSGKYIHSGHPLISEQSLHPPLIGRSGIGSSPLKSSQSISNRVNKVFPNLSQKQKFMRYQHQRTNPYNENYPVLNVEQNHGSLKTAAFRNNRAGSKLNTTYASNFKSYKVSSTLPTKTAILPGSAHKDLNLKFHAKSLDNITLVASTKAESTITAFLQKVLGRLKHIKDPQEQRTFANKFVGRMNSTLELLPPETTPASSTDRAADDPDAPLLFTLPDVRRGMLLVDGKKFPIRSRVAVTAIEEFVSDMVNRINGVQDLQRRKQMKQLFIEEMKLFGEHHYSVKSSTLRVPVKGTKSAAPGISKQQVNKTPKQNPGNTAESNADSKSRKDELAPANEHRVAQMTEAFMERNITLHRNSILGLAIGAGAIFGGSLIAVILICVKYRGMIFNQNGICCRLFHCVRCGCSACKNNRGDSEREGSSRRGAVKKFFRVVLLVLQKKKAEQAKARSQFCEDMNFNKTKPRNLLGASESEEELDLYRKTPPVSPSKKFRRTP</sequence>
<accession>A0ABM1DWN0</accession>
<dbReference type="RefSeq" id="XP_014664350.1">
    <property type="nucleotide sequence ID" value="XM_014808864.1"/>
</dbReference>
<feature type="transmembrane region" description="Helical" evidence="2">
    <location>
        <begin position="510"/>
        <end position="533"/>
    </location>
</feature>
<evidence type="ECO:0000313" key="7">
    <source>
        <dbReference type="RefSeq" id="XP_014664351.1"/>
    </source>
</evidence>
<evidence type="ECO:0000256" key="2">
    <source>
        <dbReference type="SAM" id="Phobius"/>
    </source>
</evidence>
<name>A0ABM1DWN0_PRICU</name>
<keyword evidence="4" id="KW-1185">Reference proteome</keyword>
<gene>
    <name evidence="5 6 7" type="primary">LOC106806788</name>
</gene>
<dbReference type="RefSeq" id="XP_014664351.1">
    <property type="nucleotide sequence ID" value="XM_014808865.1"/>
</dbReference>
<keyword evidence="2" id="KW-0472">Membrane</keyword>
<keyword evidence="3" id="KW-0732">Signal</keyword>
<keyword evidence="2" id="KW-1133">Transmembrane helix</keyword>
<feature type="signal peptide" evidence="3">
    <location>
        <begin position="1"/>
        <end position="28"/>
    </location>
</feature>
<dbReference type="GeneID" id="106806788"/>
<reference evidence="5 6" key="1">
    <citation type="submission" date="2025-05" db="UniProtKB">
        <authorList>
            <consortium name="RefSeq"/>
        </authorList>
    </citation>
    <scope>IDENTIFICATION</scope>
</reference>
<dbReference type="Proteomes" id="UP000695022">
    <property type="component" value="Unplaced"/>
</dbReference>
<evidence type="ECO:0000313" key="6">
    <source>
        <dbReference type="RefSeq" id="XP_014664350.1"/>
    </source>
</evidence>
<organism evidence="4 7">
    <name type="scientific">Priapulus caudatus</name>
    <name type="common">Priapulid worm</name>
    <dbReference type="NCBI Taxonomy" id="37621"/>
    <lineage>
        <taxon>Eukaryota</taxon>
        <taxon>Metazoa</taxon>
        <taxon>Ecdysozoa</taxon>
        <taxon>Scalidophora</taxon>
        <taxon>Priapulida</taxon>
        <taxon>Priapulimorpha</taxon>
        <taxon>Priapulimorphida</taxon>
        <taxon>Priapulidae</taxon>
        <taxon>Priapulus</taxon>
    </lineage>
</organism>
<evidence type="ECO:0000313" key="4">
    <source>
        <dbReference type="Proteomes" id="UP000695022"/>
    </source>
</evidence>
<evidence type="ECO:0000313" key="5">
    <source>
        <dbReference type="RefSeq" id="XP_014664349.1"/>
    </source>
</evidence>
<dbReference type="RefSeq" id="XP_014664349.1">
    <property type="nucleotide sequence ID" value="XM_014808863.1"/>
</dbReference>
<feature type="compositionally biased region" description="Basic and acidic residues" evidence="1">
    <location>
        <begin position="474"/>
        <end position="486"/>
    </location>
</feature>
<evidence type="ECO:0000256" key="1">
    <source>
        <dbReference type="SAM" id="MobiDB-lite"/>
    </source>
</evidence>
<proteinExistence type="predicted"/>
<feature type="compositionally biased region" description="Polar residues" evidence="1">
    <location>
        <begin position="454"/>
        <end position="473"/>
    </location>
</feature>
<feature type="chain" id="PRO_5045022185" evidence="3">
    <location>
        <begin position="29"/>
        <end position="646"/>
    </location>
</feature>
<keyword evidence="2" id="KW-0812">Transmembrane</keyword>
<protein>
    <submittedName>
        <fullName evidence="5 6">Uncharacterized protein LOC106806788 isoform X1</fullName>
    </submittedName>
</protein>